<sequence length="49" mass="5356">MSHALAQGFELMGFELMGFGMGGVFAVLFLIYLVCIALNKLFPGKTDKK</sequence>
<organism evidence="2 3">
    <name type="scientific">Agrilactobacillus yilanensis</name>
    <dbReference type="NCBI Taxonomy" id="2485997"/>
    <lineage>
        <taxon>Bacteria</taxon>
        <taxon>Bacillati</taxon>
        <taxon>Bacillota</taxon>
        <taxon>Bacilli</taxon>
        <taxon>Lactobacillales</taxon>
        <taxon>Lactobacillaceae</taxon>
        <taxon>Agrilactobacillus</taxon>
    </lineage>
</organism>
<dbReference type="NCBIfam" id="NF040909">
    <property type="entry name" value="OadG_rel_small"/>
    <property type="match status" value="1"/>
</dbReference>
<protein>
    <submittedName>
        <fullName evidence="2">OadG-related small transporter subunit</fullName>
    </submittedName>
</protein>
<keyword evidence="3" id="KW-1185">Reference proteome</keyword>
<dbReference type="Proteomes" id="UP001597267">
    <property type="component" value="Unassembled WGS sequence"/>
</dbReference>
<evidence type="ECO:0000313" key="2">
    <source>
        <dbReference type="EMBL" id="MFD1672076.1"/>
    </source>
</evidence>
<dbReference type="RefSeq" id="WP_125715498.1">
    <property type="nucleotide sequence ID" value="NZ_JBHTOP010000022.1"/>
</dbReference>
<gene>
    <name evidence="2" type="ORF">ACFQ5M_08210</name>
</gene>
<keyword evidence="1" id="KW-1133">Transmembrane helix</keyword>
<name>A0ABW4J6T4_9LACO</name>
<proteinExistence type="predicted"/>
<reference evidence="3" key="1">
    <citation type="journal article" date="2019" name="Int. J. Syst. Evol. Microbiol.">
        <title>The Global Catalogue of Microorganisms (GCM) 10K type strain sequencing project: providing services to taxonomists for standard genome sequencing and annotation.</title>
        <authorList>
            <consortium name="The Broad Institute Genomics Platform"/>
            <consortium name="The Broad Institute Genome Sequencing Center for Infectious Disease"/>
            <person name="Wu L."/>
            <person name="Ma J."/>
        </authorList>
    </citation>
    <scope>NUCLEOTIDE SEQUENCE [LARGE SCALE GENOMIC DNA]</scope>
    <source>
        <strain evidence="3">CCM 8896</strain>
    </source>
</reference>
<comment type="caution">
    <text evidence="2">The sequence shown here is derived from an EMBL/GenBank/DDBJ whole genome shotgun (WGS) entry which is preliminary data.</text>
</comment>
<evidence type="ECO:0000256" key="1">
    <source>
        <dbReference type="SAM" id="Phobius"/>
    </source>
</evidence>
<evidence type="ECO:0000313" key="3">
    <source>
        <dbReference type="Proteomes" id="UP001597267"/>
    </source>
</evidence>
<accession>A0ABW4J6T4</accession>
<dbReference type="EMBL" id="JBHTOP010000022">
    <property type="protein sequence ID" value="MFD1672076.1"/>
    <property type="molecule type" value="Genomic_DNA"/>
</dbReference>
<keyword evidence="1" id="KW-0812">Transmembrane</keyword>
<keyword evidence="1" id="KW-0472">Membrane</keyword>
<feature type="transmembrane region" description="Helical" evidence="1">
    <location>
        <begin position="20"/>
        <end position="42"/>
    </location>
</feature>